<name>A0ABY0I3L9_9GAMM</name>
<reference evidence="1 2" key="1">
    <citation type="submission" date="2019-02" db="EMBL/GenBank/DDBJ databases">
        <title>Genome sequences of Aliivibrio finisterrensis strains from farmed Atlantic salmon.</title>
        <authorList>
            <person name="Bowman J.P."/>
        </authorList>
    </citation>
    <scope>NUCLEOTIDE SEQUENCE [LARGE SCALE GENOMIC DNA]</scope>
    <source>
        <strain evidence="1 2">A21</strain>
    </source>
</reference>
<evidence type="ECO:0000313" key="1">
    <source>
        <dbReference type="EMBL" id="RYU62175.1"/>
    </source>
</evidence>
<sequence length="71" mass="7811">MKPKDVFIELQKSTSLSNFACAEYLGISEASVQDRRNGRYTPKKSELIALAVYGSVAGDNALNFLRKLTGK</sequence>
<evidence type="ECO:0000313" key="2">
    <source>
        <dbReference type="Proteomes" id="UP000294166"/>
    </source>
</evidence>
<comment type="caution">
    <text evidence="1">The sequence shown here is derived from an EMBL/GenBank/DDBJ whole genome shotgun (WGS) entry which is preliminary data.</text>
</comment>
<dbReference type="EMBL" id="SEZN01000037">
    <property type="protein sequence ID" value="RYU62175.1"/>
    <property type="molecule type" value="Genomic_DNA"/>
</dbReference>
<organism evidence="1 2">
    <name type="scientific">Aliivibrio finisterrensis</name>
    <dbReference type="NCBI Taxonomy" id="511998"/>
    <lineage>
        <taxon>Bacteria</taxon>
        <taxon>Pseudomonadati</taxon>
        <taxon>Pseudomonadota</taxon>
        <taxon>Gammaproteobacteria</taxon>
        <taxon>Vibrionales</taxon>
        <taxon>Vibrionaceae</taxon>
        <taxon>Aliivibrio</taxon>
    </lineage>
</organism>
<dbReference type="RefSeq" id="WP_130048928.1">
    <property type="nucleotide sequence ID" value="NZ_SEZL01000035.1"/>
</dbReference>
<dbReference type="Proteomes" id="UP000294166">
    <property type="component" value="Unassembled WGS sequence"/>
</dbReference>
<keyword evidence="2" id="KW-1185">Reference proteome</keyword>
<proteinExistence type="predicted"/>
<evidence type="ECO:0008006" key="3">
    <source>
        <dbReference type="Google" id="ProtNLM"/>
    </source>
</evidence>
<protein>
    <recommendedName>
        <fullName evidence="3">XRE family transcriptional regulator</fullName>
    </recommendedName>
</protein>
<accession>A0ABY0I3L9</accession>
<gene>
    <name evidence="1" type="ORF">ERW53_16820</name>
</gene>